<organism evidence="2">
    <name type="scientific">Strongyloides ratti</name>
    <name type="common">Parasitic roundworm</name>
    <dbReference type="NCBI Taxonomy" id="34506"/>
    <lineage>
        <taxon>Eukaryota</taxon>
        <taxon>Metazoa</taxon>
        <taxon>Ecdysozoa</taxon>
        <taxon>Nematoda</taxon>
        <taxon>Chromadorea</taxon>
        <taxon>Rhabditida</taxon>
        <taxon>Tylenchina</taxon>
        <taxon>Panagrolaimomorpha</taxon>
        <taxon>Strongyloidoidea</taxon>
        <taxon>Strongyloididae</taxon>
        <taxon>Strongyloides</taxon>
    </lineage>
</organism>
<reference evidence="2" key="2">
    <citation type="submission" date="2014-09" db="EMBL/GenBank/DDBJ databases">
        <authorList>
            <person name="Aslett A.Martin."/>
        </authorList>
    </citation>
    <scope>NUCLEOTIDE SEQUENCE</scope>
    <source>
        <strain evidence="2">ED321 Heterogonic</strain>
    </source>
</reference>
<name>A0A090KV57_STRRB</name>
<dbReference type="WormBase" id="SRAE_0000052900">
    <property type="protein sequence ID" value="SRP08356"/>
    <property type="gene ID" value="WBGene00256275"/>
</dbReference>
<reference evidence="4" key="3">
    <citation type="submission" date="2020-12" db="UniProtKB">
        <authorList>
            <consortium name="WormBaseParasite"/>
        </authorList>
    </citation>
    <scope>IDENTIFICATION</scope>
</reference>
<gene>
    <name evidence="2 4 5" type="ORF">SRAE_0000052900</name>
</gene>
<dbReference type="GeneID" id="36373773"/>
<keyword evidence="1" id="KW-0812">Transmembrane</keyword>
<dbReference type="EMBL" id="LN609407">
    <property type="protein sequence ID" value="CEF61405.1"/>
    <property type="molecule type" value="Genomic_DNA"/>
</dbReference>
<dbReference type="Proteomes" id="UP000035682">
    <property type="component" value="Unplaced"/>
</dbReference>
<dbReference type="AlphaFoldDB" id="A0A090KV57"/>
<keyword evidence="1" id="KW-1133">Transmembrane helix</keyword>
<keyword evidence="3" id="KW-1185">Reference proteome</keyword>
<dbReference type="WBParaSite" id="SRAE_0000052900.1">
    <property type="protein sequence ID" value="SRAE_0000052900.1"/>
    <property type="gene ID" value="WBGene00256275"/>
</dbReference>
<dbReference type="RefSeq" id="XP_024500614.1">
    <property type="nucleotide sequence ID" value="XM_024646432.1"/>
</dbReference>
<sequence>MQLEQYMSHMEKNVSVRLEIATTLLVVVVLLLLAYVIYYRRLHRGIKRGLPPFLPTHPYLFNLSRIHFISEGVVWSLKGVHSW</sequence>
<evidence type="ECO:0000256" key="1">
    <source>
        <dbReference type="SAM" id="Phobius"/>
    </source>
</evidence>
<protein>
    <submittedName>
        <fullName evidence="2 4">Uncharacterized protein</fullName>
    </submittedName>
</protein>
<keyword evidence="1" id="KW-0472">Membrane</keyword>
<evidence type="ECO:0000313" key="2">
    <source>
        <dbReference type="EMBL" id="CEF61405.1"/>
    </source>
</evidence>
<evidence type="ECO:0000313" key="4">
    <source>
        <dbReference type="WBParaSite" id="SRAE_0000052900.1"/>
    </source>
</evidence>
<feature type="transmembrane region" description="Helical" evidence="1">
    <location>
        <begin position="20"/>
        <end position="38"/>
    </location>
</feature>
<accession>A0A090KV57</accession>
<reference evidence="3" key="1">
    <citation type="submission" date="2014-09" db="EMBL/GenBank/DDBJ databases">
        <authorList>
            <person name="Martin A.A."/>
        </authorList>
    </citation>
    <scope>NUCLEOTIDE SEQUENCE</scope>
    <source>
        <strain evidence="3">ED321</strain>
    </source>
</reference>
<proteinExistence type="predicted"/>
<dbReference type="CTD" id="36373773"/>
<evidence type="ECO:0000313" key="5">
    <source>
        <dbReference type="WormBase" id="SRAE_0000052900"/>
    </source>
</evidence>
<evidence type="ECO:0000313" key="3">
    <source>
        <dbReference type="Proteomes" id="UP000035682"/>
    </source>
</evidence>